<dbReference type="GO" id="GO:0009103">
    <property type="term" value="P:lipopolysaccharide biosynthetic process"/>
    <property type="evidence" value="ECO:0007669"/>
    <property type="project" value="UniProtKB-UniRule"/>
</dbReference>
<accession>E4T8N9</accession>
<dbReference type="GO" id="GO:0008690">
    <property type="term" value="F:3-deoxy-manno-octulosonate cytidylyltransferase activity"/>
    <property type="evidence" value="ECO:0007669"/>
    <property type="project" value="UniProtKB-UniRule"/>
</dbReference>
<sequence>MSPTSLKEPASLRFVGIIPARFASTRFPGKPLVDIGGKTMIQRVYEQVSKALENVYVATDDNRIFEAVISFGGKAIMTSDKHKSGTDRCFEAFTKLDEWFDVVVNIQGDEPFIQPEQIIELQNCFADTNTQIATLAKKVTAKDSIEFITNPNNPKLVINKLNEAMYFSRSVIPYRRGAELEDWISLHPYLKHVGIYAYRADVLRELTLLEQSPLEIAESLEQLRWLENGYRIKVGFTDVETVGIDTPEDLEKVKDLLKDS</sequence>
<dbReference type="OrthoDB" id="9815559at2"/>
<dbReference type="Pfam" id="PF02348">
    <property type="entry name" value="CTP_transf_3"/>
    <property type="match status" value="1"/>
</dbReference>
<gene>
    <name evidence="5" type="primary">kdsB</name>
    <name evidence="6" type="ordered locus">Palpr_3020</name>
</gene>
<dbReference type="GO" id="GO:0016020">
    <property type="term" value="C:membrane"/>
    <property type="evidence" value="ECO:0007669"/>
    <property type="project" value="UniProtKB-SubCell"/>
</dbReference>
<keyword evidence="7" id="KW-1185">Reference proteome</keyword>
<dbReference type="InterPro" id="IPR004528">
    <property type="entry name" value="KdsB"/>
</dbReference>
<evidence type="ECO:0000256" key="1">
    <source>
        <dbReference type="ARBA" id="ARBA00004370"/>
    </source>
</evidence>
<dbReference type="KEGG" id="ppn:Palpr_3020"/>
<dbReference type="AlphaFoldDB" id="E4T8N9"/>
<dbReference type="PANTHER" id="PTHR42866">
    <property type="entry name" value="3-DEOXY-MANNO-OCTULOSONATE CYTIDYLYLTRANSFERASE"/>
    <property type="match status" value="1"/>
</dbReference>
<keyword evidence="5" id="KW-0963">Cytoplasm</keyword>
<evidence type="ECO:0000313" key="7">
    <source>
        <dbReference type="Proteomes" id="UP000008718"/>
    </source>
</evidence>
<keyword evidence="2 5" id="KW-0808">Transferase</keyword>
<dbReference type="PANTHER" id="PTHR42866:SF2">
    <property type="entry name" value="3-DEOXY-MANNO-OCTULOSONATE CYTIDYLYLTRANSFERASE, MITOCHONDRIAL"/>
    <property type="match status" value="1"/>
</dbReference>
<dbReference type="UniPathway" id="UPA00030"/>
<dbReference type="NCBIfam" id="NF003950">
    <property type="entry name" value="PRK05450.1-3"/>
    <property type="match status" value="1"/>
</dbReference>
<name>E4T8N9_PALPW</name>
<dbReference type="SUPFAM" id="SSF53448">
    <property type="entry name" value="Nucleotide-diphospho-sugar transferases"/>
    <property type="match status" value="1"/>
</dbReference>
<reference key="1">
    <citation type="submission" date="2010-11" db="EMBL/GenBank/DDBJ databases">
        <title>The complete genome of Paludibacter propionicigenes DSM 17365.</title>
        <authorList>
            <consortium name="US DOE Joint Genome Institute (JGI-PGF)"/>
            <person name="Lucas S."/>
            <person name="Copeland A."/>
            <person name="Lapidus A."/>
            <person name="Bruce D."/>
            <person name="Goodwin L."/>
            <person name="Pitluck S."/>
            <person name="Kyrpides N."/>
            <person name="Mavromatis K."/>
            <person name="Ivanova N."/>
            <person name="Munk A.C."/>
            <person name="Brettin T."/>
            <person name="Detter J.C."/>
            <person name="Han C."/>
            <person name="Tapia R."/>
            <person name="Land M."/>
            <person name="Hauser L."/>
            <person name="Markowitz V."/>
            <person name="Cheng J.-F."/>
            <person name="Hugenholtz P."/>
            <person name="Woyke T."/>
            <person name="Wu D."/>
            <person name="Gronow S."/>
            <person name="Wellnitz S."/>
            <person name="Brambilla E."/>
            <person name="Klenk H.-P."/>
            <person name="Eisen J.A."/>
        </authorList>
    </citation>
    <scope>NUCLEOTIDE SEQUENCE</scope>
    <source>
        <strain>WB4</strain>
    </source>
</reference>
<evidence type="ECO:0000256" key="5">
    <source>
        <dbReference type="HAMAP-Rule" id="MF_00057"/>
    </source>
</evidence>
<dbReference type="HAMAP" id="MF_00057">
    <property type="entry name" value="KdsB"/>
    <property type="match status" value="1"/>
</dbReference>
<dbReference type="RefSeq" id="WP_013446517.1">
    <property type="nucleotide sequence ID" value="NC_014734.1"/>
</dbReference>
<dbReference type="GO" id="GO:0033468">
    <property type="term" value="P:CMP-keto-3-deoxy-D-manno-octulosonic acid biosynthetic process"/>
    <property type="evidence" value="ECO:0007669"/>
    <property type="project" value="UniProtKB-UniRule"/>
</dbReference>
<protein>
    <recommendedName>
        <fullName evidence="5">3-deoxy-manno-octulosonate cytidylyltransferase</fullName>
        <ecNumber evidence="5">2.7.7.38</ecNumber>
    </recommendedName>
    <alternativeName>
        <fullName evidence="5">CMP-2-keto-3-deoxyoctulosonic acid synthase</fullName>
        <shortName evidence="5">CKS</shortName>
        <shortName evidence="5">CMP-KDO synthase</shortName>
    </alternativeName>
</protein>
<dbReference type="UniPathway" id="UPA00358">
    <property type="reaction ID" value="UER00476"/>
</dbReference>
<evidence type="ECO:0000256" key="3">
    <source>
        <dbReference type="ARBA" id="ARBA00022695"/>
    </source>
</evidence>
<comment type="pathway">
    <text evidence="5">Bacterial outer membrane biogenesis; lipopolysaccharide biosynthesis.</text>
</comment>
<comment type="similarity">
    <text evidence="5">Belongs to the KdsB family.</text>
</comment>
<dbReference type="EMBL" id="CP002345">
    <property type="protein sequence ID" value="ADQ81148.1"/>
    <property type="molecule type" value="Genomic_DNA"/>
</dbReference>
<dbReference type="InterPro" id="IPR003329">
    <property type="entry name" value="Cytidylyl_trans"/>
</dbReference>
<comment type="pathway">
    <text evidence="5">Nucleotide-sugar biosynthesis; CMP-3-deoxy-D-manno-octulosonate biosynthesis; CMP-3-deoxy-D-manno-octulosonate from 3-deoxy-D-manno-octulosonate and CTP: step 1/1.</text>
</comment>
<dbReference type="EC" id="2.7.7.38" evidence="5"/>
<dbReference type="NCBIfam" id="TIGR00466">
    <property type="entry name" value="kdsB"/>
    <property type="match status" value="1"/>
</dbReference>
<comment type="catalytic activity">
    <reaction evidence="5">
        <text>3-deoxy-alpha-D-manno-oct-2-ulosonate + CTP = CMP-3-deoxy-beta-D-manno-octulosonate + diphosphate</text>
        <dbReference type="Rhea" id="RHEA:23448"/>
        <dbReference type="ChEBI" id="CHEBI:33019"/>
        <dbReference type="ChEBI" id="CHEBI:37563"/>
        <dbReference type="ChEBI" id="CHEBI:85986"/>
        <dbReference type="ChEBI" id="CHEBI:85987"/>
        <dbReference type="EC" id="2.7.7.38"/>
    </reaction>
</comment>
<dbReference type="CDD" id="cd02517">
    <property type="entry name" value="CMP-KDO-Synthetase"/>
    <property type="match status" value="1"/>
</dbReference>
<dbReference type="HOGENOM" id="CLU_065038_0_1_10"/>
<comment type="subcellular location">
    <subcellularLocation>
        <location evidence="5">Cytoplasm</location>
    </subcellularLocation>
    <subcellularLocation>
        <location evidence="1">Membrane</location>
    </subcellularLocation>
</comment>
<evidence type="ECO:0000256" key="2">
    <source>
        <dbReference type="ARBA" id="ARBA00022679"/>
    </source>
</evidence>
<dbReference type="GO" id="GO:0005829">
    <property type="term" value="C:cytosol"/>
    <property type="evidence" value="ECO:0007669"/>
    <property type="project" value="TreeGrafter"/>
</dbReference>
<proteinExistence type="inferred from homology"/>
<keyword evidence="4 5" id="KW-0448">Lipopolysaccharide biosynthesis</keyword>
<dbReference type="NCBIfam" id="NF009905">
    <property type="entry name" value="PRK13368.1"/>
    <property type="match status" value="1"/>
</dbReference>
<dbReference type="FunFam" id="3.90.550.10:FF:000011">
    <property type="entry name" value="3-deoxy-manno-octulosonate cytidylyltransferase"/>
    <property type="match status" value="1"/>
</dbReference>
<dbReference type="eggNOG" id="COG1212">
    <property type="taxonomic scope" value="Bacteria"/>
</dbReference>
<dbReference type="Proteomes" id="UP000008718">
    <property type="component" value="Chromosome"/>
</dbReference>
<organism evidence="6 7">
    <name type="scientific">Paludibacter propionicigenes (strain DSM 17365 / JCM 13257 / WB4)</name>
    <dbReference type="NCBI Taxonomy" id="694427"/>
    <lineage>
        <taxon>Bacteria</taxon>
        <taxon>Pseudomonadati</taxon>
        <taxon>Bacteroidota</taxon>
        <taxon>Bacteroidia</taxon>
        <taxon>Bacteroidales</taxon>
        <taxon>Paludibacteraceae</taxon>
        <taxon>Paludibacter</taxon>
    </lineage>
</organism>
<evidence type="ECO:0000313" key="6">
    <source>
        <dbReference type="EMBL" id="ADQ81148.1"/>
    </source>
</evidence>
<keyword evidence="3 5" id="KW-0548">Nucleotidyltransferase</keyword>
<dbReference type="STRING" id="694427.Palpr_3020"/>
<evidence type="ECO:0000256" key="4">
    <source>
        <dbReference type="ARBA" id="ARBA00022985"/>
    </source>
</evidence>
<comment type="function">
    <text evidence="5">Activates KDO (a required 8-carbon sugar) for incorporation into bacterial lipopolysaccharide in Gram-negative bacteria.</text>
</comment>
<dbReference type="InterPro" id="IPR029044">
    <property type="entry name" value="Nucleotide-diphossugar_trans"/>
</dbReference>
<dbReference type="NCBIfam" id="NF003952">
    <property type="entry name" value="PRK05450.1-5"/>
    <property type="match status" value="1"/>
</dbReference>
<reference evidence="6 7" key="2">
    <citation type="journal article" date="2011" name="Stand. Genomic Sci.">
        <title>Complete genome sequence of Paludibacter propionicigenes type strain (WB4).</title>
        <authorList>
            <person name="Gronow S."/>
            <person name="Munk C."/>
            <person name="Lapidus A."/>
            <person name="Nolan M."/>
            <person name="Lucas S."/>
            <person name="Hammon N."/>
            <person name="Deshpande S."/>
            <person name="Cheng J.F."/>
            <person name="Tapia R."/>
            <person name="Han C."/>
            <person name="Goodwin L."/>
            <person name="Pitluck S."/>
            <person name="Liolios K."/>
            <person name="Ivanova N."/>
            <person name="Mavromatis K."/>
            <person name="Mikhailova N."/>
            <person name="Pati A."/>
            <person name="Chen A."/>
            <person name="Palaniappan K."/>
            <person name="Land M."/>
            <person name="Hauser L."/>
            <person name="Chang Y.J."/>
            <person name="Jeffries C.D."/>
            <person name="Brambilla E."/>
            <person name="Rohde M."/>
            <person name="Goker M."/>
            <person name="Detter J.C."/>
            <person name="Woyke T."/>
            <person name="Bristow J."/>
            <person name="Eisen J.A."/>
            <person name="Markowitz V."/>
            <person name="Hugenholtz P."/>
            <person name="Kyrpides N.C."/>
            <person name="Klenk H.P."/>
        </authorList>
    </citation>
    <scope>NUCLEOTIDE SEQUENCE [LARGE SCALE GENOMIC DNA]</scope>
    <source>
        <strain evidence="7">DSM 17365 / JCM 13257 / WB4</strain>
    </source>
</reference>
<dbReference type="Gene3D" id="3.90.550.10">
    <property type="entry name" value="Spore Coat Polysaccharide Biosynthesis Protein SpsA, Chain A"/>
    <property type="match status" value="1"/>
</dbReference>